<dbReference type="Proteomes" id="UP000054771">
    <property type="component" value="Unassembled WGS sequence"/>
</dbReference>
<dbReference type="Pfam" id="PF11951">
    <property type="entry name" value="Fungal_trans_2"/>
    <property type="match status" value="1"/>
</dbReference>
<evidence type="ECO:0000256" key="1">
    <source>
        <dbReference type="SAM" id="MobiDB-lite"/>
    </source>
</evidence>
<protein>
    <submittedName>
        <fullName evidence="2">Uncharacterized protein</fullName>
    </submittedName>
</protein>
<dbReference type="PANTHER" id="PTHR38111">
    <property type="entry name" value="ZN(2)-C6 FUNGAL-TYPE DOMAIN-CONTAINING PROTEIN-RELATED"/>
    <property type="match status" value="1"/>
</dbReference>
<dbReference type="STRING" id="454130.A0A0U5GIY8"/>
<keyword evidence="3" id="KW-1185">Reference proteome</keyword>
<proteinExistence type="predicted"/>
<feature type="region of interest" description="Disordered" evidence="1">
    <location>
        <begin position="1"/>
        <end position="58"/>
    </location>
</feature>
<name>A0A0U5GIY8_ASPCI</name>
<dbReference type="InterPro" id="IPR053178">
    <property type="entry name" value="Osmoadaptation_assoc"/>
</dbReference>
<dbReference type="PANTHER" id="PTHR38111:SF6">
    <property type="entry name" value="FINGER DOMAIN PROTEIN, PUTATIVE (AFU_ORTHOLOGUE AFUA_8G01940)-RELATED"/>
    <property type="match status" value="1"/>
</dbReference>
<dbReference type="OrthoDB" id="5126878at2759"/>
<evidence type="ECO:0000313" key="2">
    <source>
        <dbReference type="EMBL" id="CEL11747.1"/>
    </source>
</evidence>
<sequence length="402" mass="45304">MRRLARGSSARELASNTPLLLPAKRCSETSEETSICPRGRHKPDDQPPTANDASPDTDAAKRLSLQSRRHSLQHPTSYPHRFTSRSIWPLPNDTLHFPTLAAKSLDLQTREMFNTSLCSVLIPETYAAFSKRLDQDIVAFSRDDQATQCPPIQWVVRCYATWHLATLHSDADLRAQSRYIYGVLLRYMRVALEDARKATCQTTLLLTILLGFYEVFEGGSPDAWLVHVRGAKQILKKRGATAHFRRFFIAEALISCEECFLAEREWASVNARAFEREDRRGKGCRLVSLIDRTYREVVRVPGMVARVKRVLGEVANGEILMDGSGVVLREELKAEIQRGRATIRRLRRGLSNLSPEDMEPQDADGEHIIDPRFVSPIVQHNLYAASAVEKLLGPLSAMLADT</sequence>
<evidence type="ECO:0000313" key="3">
    <source>
        <dbReference type="Proteomes" id="UP000054771"/>
    </source>
</evidence>
<reference evidence="3" key="1">
    <citation type="journal article" date="2016" name="Genome Announc.">
        <title>Draft genome sequences of fungus Aspergillus calidoustus.</title>
        <authorList>
            <person name="Horn F."/>
            <person name="Linde J."/>
            <person name="Mattern D.J."/>
            <person name="Walther G."/>
            <person name="Guthke R."/>
            <person name="Scherlach K."/>
            <person name="Martin K."/>
            <person name="Brakhage A.A."/>
            <person name="Petzke L."/>
            <person name="Valiante V."/>
        </authorList>
    </citation>
    <scope>NUCLEOTIDE SEQUENCE [LARGE SCALE GENOMIC DNA]</scope>
    <source>
        <strain evidence="3">SF006504</strain>
    </source>
</reference>
<dbReference type="EMBL" id="CDMC01000031">
    <property type="protein sequence ID" value="CEL11747.1"/>
    <property type="molecule type" value="Genomic_DNA"/>
</dbReference>
<organism evidence="2 3">
    <name type="scientific">Aspergillus calidoustus</name>
    <dbReference type="NCBI Taxonomy" id="454130"/>
    <lineage>
        <taxon>Eukaryota</taxon>
        <taxon>Fungi</taxon>
        <taxon>Dikarya</taxon>
        <taxon>Ascomycota</taxon>
        <taxon>Pezizomycotina</taxon>
        <taxon>Eurotiomycetes</taxon>
        <taxon>Eurotiomycetidae</taxon>
        <taxon>Eurotiales</taxon>
        <taxon>Aspergillaceae</taxon>
        <taxon>Aspergillus</taxon>
        <taxon>Aspergillus subgen. Nidulantes</taxon>
    </lineage>
</organism>
<dbReference type="InterPro" id="IPR021858">
    <property type="entry name" value="Fun_TF"/>
</dbReference>
<dbReference type="AlphaFoldDB" id="A0A0U5GIY8"/>
<gene>
    <name evidence="2" type="ORF">ASPCAL14844</name>
</gene>
<accession>A0A0U5GIY8</accession>